<dbReference type="KEGG" id="dal:Dalk_2156"/>
<dbReference type="EMBL" id="CP001322">
    <property type="protein sequence ID" value="ACL03850.1"/>
    <property type="molecule type" value="Genomic_DNA"/>
</dbReference>
<reference evidence="8 9" key="1">
    <citation type="journal article" date="2012" name="Environ. Microbiol.">
        <title>The genome sequence of Desulfatibacillum alkenivorans AK-01: a blueprint for anaerobic alkane oxidation.</title>
        <authorList>
            <person name="Callaghan A.V."/>
            <person name="Morris B.E."/>
            <person name="Pereira I.A."/>
            <person name="McInerney M.J."/>
            <person name="Austin R.N."/>
            <person name="Groves J.T."/>
            <person name="Kukor J.J."/>
            <person name="Suflita J.M."/>
            <person name="Young L.Y."/>
            <person name="Zylstra G.J."/>
            <person name="Wawrik B."/>
        </authorList>
    </citation>
    <scope>NUCLEOTIDE SEQUENCE [LARGE SCALE GENOMIC DNA]</scope>
    <source>
        <strain evidence="8 9">AK-01</strain>
    </source>
</reference>
<dbReference type="PROSITE" id="PS51257">
    <property type="entry name" value="PROKAR_LIPOPROTEIN"/>
    <property type="match status" value="1"/>
</dbReference>
<dbReference type="AlphaFoldDB" id="B8FF33"/>
<dbReference type="CDD" id="cd12914">
    <property type="entry name" value="PDC1_DGC_like"/>
    <property type="match status" value="1"/>
</dbReference>
<dbReference type="SUPFAM" id="SSF103190">
    <property type="entry name" value="Sensory domain-like"/>
    <property type="match status" value="1"/>
</dbReference>
<accession>B8FF33</accession>
<evidence type="ECO:0000313" key="8">
    <source>
        <dbReference type="EMBL" id="ACL03850.1"/>
    </source>
</evidence>
<keyword evidence="9" id="KW-1185">Reference proteome</keyword>
<evidence type="ECO:0000256" key="6">
    <source>
        <dbReference type="SAM" id="SignalP"/>
    </source>
</evidence>
<sequence length="254" mass="28462">MKKVVIAVLLFGLLACPFAWAFEDGAQIHPLENSLLNAFTNLLDLHISSITADLYMLAQTNQVRSGEWESMRPLITAYQDAHPHLVVVFIKPGGEYWTPEKGLVDANLKDRDYFQPLMNGEKIFAHPLVSRSTGKKAVFCAAPVLDEGRVVGAVGVSIFLEDLSEIIKKSFDLPKGMHFFAMTPELNTVIHYMPEKIFLSPAKQNEPTMTAAMKTVRKEAKGHVEYSWKGVPRTLIFQRSPITGWICCMVIVQQ</sequence>
<organism evidence="8 9">
    <name type="scientific">Desulfatibacillum aliphaticivorans</name>
    <dbReference type="NCBI Taxonomy" id="218208"/>
    <lineage>
        <taxon>Bacteria</taxon>
        <taxon>Pseudomonadati</taxon>
        <taxon>Thermodesulfobacteriota</taxon>
        <taxon>Desulfobacteria</taxon>
        <taxon>Desulfobacterales</taxon>
        <taxon>Desulfatibacillaceae</taxon>
        <taxon>Desulfatibacillum</taxon>
    </lineage>
</organism>
<dbReference type="Proteomes" id="UP000000739">
    <property type="component" value="Chromosome"/>
</dbReference>
<dbReference type="InterPro" id="IPR033479">
    <property type="entry name" value="dCache_1"/>
</dbReference>
<name>B8FF33_DESAL</name>
<evidence type="ECO:0000259" key="7">
    <source>
        <dbReference type="Pfam" id="PF02743"/>
    </source>
</evidence>
<dbReference type="Pfam" id="PF02743">
    <property type="entry name" value="dCache_1"/>
    <property type="match status" value="1"/>
</dbReference>
<dbReference type="RefSeq" id="WP_015946925.1">
    <property type="nucleotide sequence ID" value="NC_011768.1"/>
</dbReference>
<evidence type="ECO:0000256" key="1">
    <source>
        <dbReference type="ARBA" id="ARBA00004651"/>
    </source>
</evidence>
<dbReference type="InterPro" id="IPR029151">
    <property type="entry name" value="Sensor-like_sf"/>
</dbReference>
<keyword evidence="5" id="KW-0472">Membrane</keyword>
<evidence type="ECO:0000256" key="5">
    <source>
        <dbReference type="ARBA" id="ARBA00023136"/>
    </source>
</evidence>
<evidence type="ECO:0000313" key="9">
    <source>
        <dbReference type="Proteomes" id="UP000000739"/>
    </source>
</evidence>
<gene>
    <name evidence="8" type="ordered locus">Dalk_2156</name>
</gene>
<dbReference type="eggNOG" id="COG0834">
    <property type="taxonomic scope" value="Bacteria"/>
</dbReference>
<keyword evidence="2" id="KW-1003">Cell membrane</keyword>
<protein>
    <recommendedName>
        <fullName evidence="7">Cache domain-containing protein</fullName>
    </recommendedName>
</protein>
<comment type="subcellular location">
    <subcellularLocation>
        <location evidence="1">Cell membrane</location>
        <topology evidence="1">Multi-pass membrane protein</topology>
    </subcellularLocation>
</comment>
<keyword evidence="4" id="KW-1133">Transmembrane helix</keyword>
<keyword evidence="3" id="KW-0812">Transmembrane</keyword>
<evidence type="ECO:0000256" key="2">
    <source>
        <dbReference type="ARBA" id="ARBA00022475"/>
    </source>
</evidence>
<dbReference type="Gene3D" id="3.30.450.20">
    <property type="entry name" value="PAS domain"/>
    <property type="match status" value="1"/>
</dbReference>
<evidence type="ECO:0000256" key="3">
    <source>
        <dbReference type="ARBA" id="ARBA00022692"/>
    </source>
</evidence>
<feature type="chain" id="PRO_5002872267" description="Cache domain-containing protein" evidence="6">
    <location>
        <begin position="22"/>
        <end position="254"/>
    </location>
</feature>
<feature type="domain" description="Cache" evidence="7">
    <location>
        <begin position="95"/>
        <end position="246"/>
    </location>
</feature>
<keyword evidence="6" id="KW-0732">Signal</keyword>
<proteinExistence type="predicted"/>
<dbReference type="HOGENOM" id="CLU_086289_0_0_7"/>
<feature type="signal peptide" evidence="6">
    <location>
        <begin position="1"/>
        <end position="21"/>
    </location>
</feature>
<evidence type="ECO:0000256" key="4">
    <source>
        <dbReference type="ARBA" id="ARBA00022989"/>
    </source>
</evidence>
<dbReference type="GO" id="GO:0005886">
    <property type="term" value="C:plasma membrane"/>
    <property type="evidence" value="ECO:0007669"/>
    <property type="project" value="UniProtKB-SubCell"/>
</dbReference>